<accession>A0A7K1U5F5</accession>
<dbReference type="RefSeq" id="WP_157307037.1">
    <property type="nucleotide sequence ID" value="NZ_WRXN01000006.1"/>
</dbReference>
<dbReference type="Gene3D" id="3.40.50.300">
    <property type="entry name" value="P-loop containing nucleotide triphosphate hydrolases"/>
    <property type="match status" value="1"/>
</dbReference>
<dbReference type="Proteomes" id="UP000461730">
    <property type="component" value="Unassembled WGS sequence"/>
</dbReference>
<gene>
    <name evidence="2" type="ORF">GO493_15085</name>
</gene>
<dbReference type="PANTHER" id="PTHR43581:SF4">
    <property type="entry name" value="ATP_GTP PHOSPHATASE"/>
    <property type="match status" value="1"/>
</dbReference>
<reference evidence="2 3" key="1">
    <citation type="submission" date="2019-12" db="EMBL/GenBank/DDBJ databases">
        <title>Chitinophaga sp. strain ysch24 (GDMCC 1.1355), whole genome shotgun sequence.</title>
        <authorList>
            <person name="Zhang X."/>
        </authorList>
    </citation>
    <scope>NUCLEOTIDE SEQUENCE [LARGE SCALE GENOMIC DNA]</scope>
    <source>
        <strain evidence="3">ysch24</strain>
    </source>
</reference>
<evidence type="ECO:0000313" key="3">
    <source>
        <dbReference type="Proteomes" id="UP000461730"/>
    </source>
</evidence>
<feature type="domain" description="Endonuclease GajA/Old nuclease/RecF-like AAA" evidence="1">
    <location>
        <begin position="1"/>
        <end position="52"/>
    </location>
</feature>
<name>A0A7K1U5F5_9BACT</name>
<dbReference type="InterPro" id="IPR051396">
    <property type="entry name" value="Bact_Antivir_Def_Nuclease"/>
</dbReference>
<dbReference type="InterPro" id="IPR041685">
    <property type="entry name" value="AAA_GajA/Old/RecF-like"/>
</dbReference>
<dbReference type="EMBL" id="WRXN01000006">
    <property type="protein sequence ID" value="MVT09591.1"/>
    <property type="molecule type" value="Genomic_DNA"/>
</dbReference>
<dbReference type="PANTHER" id="PTHR43581">
    <property type="entry name" value="ATP/GTP PHOSPHATASE"/>
    <property type="match status" value="1"/>
</dbReference>
<keyword evidence="3" id="KW-1185">Reference proteome</keyword>
<dbReference type="Pfam" id="PF13175">
    <property type="entry name" value="AAA_15"/>
    <property type="match status" value="1"/>
</dbReference>
<organism evidence="2 3">
    <name type="scientific">Chitinophaga tropicalis</name>
    <dbReference type="NCBI Taxonomy" id="2683588"/>
    <lineage>
        <taxon>Bacteria</taxon>
        <taxon>Pseudomonadati</taxon>
        <taxon>Bacteroidota</taxon>
        <taxon>Chitinophagia</taxon>
        <taxon>Chitinophagales</taxon>
        <taxon>Chitinophagaceae</taxon>
        <taxon>Chitinophaga</taxon>
    </lineage>
</organism>
<evidence type="ECO:0000259" key="1">
    <source>
        <dbReference type="Pfam" id="PF13175"/>
    </source>
</evidence>
<proteinExistence type="predicted"/>
<evidence type="ECO:0000313" key="2">
    <source>
        <dbReference type="EMBL" id="MVT09591.1"/>
    </source>
</evidence>
<protein>
    <submittedName>
        <fullName evidence="2">AAA family ATPase</fullName>
    </submittedName>
</protein>
<sequence>MRITKLELGNFKRFSDLTIEGIPATSKLVLLIGSNGSGKSSVFDAFDYFARGYKNPIMMDYYLKEGGDIKLLFTFADGKREGTVDGFNYISDNLRLYNKFIGRSSIRIVPRIKNSGEVDVLASNGDSPASFIDVDERFNNDVTAYIQMIDNALREPVFSGRSADTLKIFQDFIRPLNTSLLNIFGGDESTTIQIAEYQNANAQTNPKLIFKKGASRINYDLLSHGEKQVVILLLNFIVRKEQYKDAIIYIDEMDCHLNTSLQSRLLEEIVNTWIPDDAQLWTASHALGFIDYARSADNASIIDLDLLNFDIPQIITPEPKENLEVYNIALPKETLQNILRDYKLVVVENQNAAHYNLALSGKKYLFLPEKDSRDVFLNVKGDASKLGIRDRDYIMDDEITRIQTKYPNLRILRYYAFENYIYHPDNIAELDLIVFNKQEYIKEITDQKNQKLLAIVSGIEVARQGYSDFKDGVQKNKSIEPILQALGSDEFETFYPFFSMKTYYSRTYLQPILNKVAISDLVKTNWFRDKIEDLLK</sequence>
<dbReference type="AlphaFoldDB" id="A0A7K1U5F5"/>
<dbReference type="InterPro" id="IPR027417">
    <property type="entry name" value="P-loop_NTPase"/>
</dbReference>
<comment type="caution">
    <text evidence="2">The sequence shown here is derived from an EMBL/GenBank/DDBJ whole genome shotgun (WGS) entry which is preliminary data.</text>
</comment>
<dbReference type="SUPFAM" id="SSF52540">
    <property type="entry name" value="P-loop containing nucleoside triphosphate hydrolases"/>
    <property type="match status" value="1"/>
</dbReference>